<proteinExistence type="predicted"/>
<sequence>SQDPNQALATSSNGPDYLADKSALTRASFAKMESMECPPCFPYAVFPASEQIHQGSVQETWPNYHLDAWRCKQL</sequence>
<dbReference type="EMBL" id="CAJVCH010065111">
    <property type="protein sequence ID" value="CAG7719858.1"/>
    <property type="molecule type" value="Genomic_DNA"/>
</dbReference>
<reference evidence="1" key="1">
    <citation type="submission" date="2021-06" db="EMBL/GenBank/DDBJ databases">
        <authorList>
            <person name="Hodson N. C."/>
            <person name="Mongue J. A."/>
            <person name="Jaron S. K."/>
        </authorList>
    </citation>
    <scope>NUCLEOTIDE SEQUENCE</scope>
</reference>
<dbReference type="Proteomes" id="UP000708208">
    <property type="component" value="Unassembled WGS sequence"/>
</dbReference>
<gene>
    <name evidence="1" type="ORF">AFUS01_LOCUS9158</name>
</gene>
<evidence type="ECO:0000313" key="1">
    <source>
        <dbReference type="EMBL" id="CAG7719858.1"/>
    </source>
</evidence>
<protein>
    <submittedName>
        <fullName evidence="1">Uncharacterized protein</fullName>
    </submittedName>
</protein>
<evidence type="ECO:0000313" key="2">
    <source>
        <dbReference type="Proteomes" id="UP000708208"/>
    </source>
</evidence>
<comment type="caution">
    <text evidence="1">The sequence shown here is derived from an EMBL/GenBank/DDBJ whole genome shotgun (WGS) entry which is preliminary data.</text>
</comment>
<dbReference type="AlphaFoldDB" id="A0A8J2K5R7"/>
<name>A0A8J2K5R7_9HEXA</name>
<keyword evidence="2" id="KW-1185">Reference proteome</keyword>
<feature type="non-terminal residue" evidence="1">
    <location>
        <position position="1"/>
    </location>
</feature>
<organism evidence="1 2">
    <name type="scientific">Allacma fusca</name>
    <dbReference type="NCBI Taxonomy" id="39272"/>
    <lineage>
        <taxon>Eukaryota</taxon>
        <taxon>Metazoa</taxon>
        <taxon>Ecdysozoa</taxon>
        <taxon>Arthropoda</taxon>
        <taxon>Hexapoda</taxon>
        <taxon>Collembola</taxon>
        <taxon>Symphypleona</taxon>
        <taxon>Sminthuridae</taxon>
        <taxon>Allacma</taxon>
    </lineage>
</organism>
<accession>A0A8J2K5R7</accession>